<evidence type="ECO:0000259" key="1">
    <source>
        <dbReference type="Pfam" id="PF01755"/>
    </source>
</evidence>
<evidence type="ECO:0000313" key="4">
    <source>
        <dbReference type="Proteomes" id="UP000272136"/>
    </source>
</evidence>
<accession>A0AAP9KBE9</accession>
<reference evidence="3" key="3">
    <citation type="submission" date="2019-11" db="EMBL/GenBank/DDBJ databases">
        <title>Complete genome sequence of Vibrio owensii SH-14 isolated from shrimp with acute hepatopancreatic necrosis diease.</title>
        <authorList>
            <person name="Liang X."/>
            <person name="Wang Y."/>
        </authorList>
    </citation>
    <scope>NUCLEOTIDE SEQUENCE</scope>
    <source>
        <strain evidence="3">SH14</strain>
    </source>
</reference>
<dbReference type="EMBL" id="CP033137">
    <property type="protein sequence ID" value="AYO15884.1"/>
    <property type="molecule type" value="Genomic_DNA"/>
</dbReference>
<evidence type="ECO:0000313" key="3">
    <source>
        <dbReference type="EMBL" id="QGH48507.1"/>
    </source>
</evidence>
<dbReference type="RefSeq" id="WP_054823093.1">
    <property type="nucleotide sequence ID" value="NZ_CP033137.1"/>
</dbReference>
<dbReference type="EMBL" id="CP045859">
    <property type="protein sequence ID" value="QGH48507.1"/>
    <property type="molecule type" value="Genomic_DNA"/>
</dbReference>
<keyword evidence="4" id="KW-1185">Reference proteome</keyword>
<name>A0AAP9KBE9_9VIBR</name>
<dbReference type="InterPro" id="IPR002654">
    <property type="entry name" value="Glyco_trans_25"/>
</dbReference>
<dbReference type="CDD" id="cd06532">
    <property type="entry name" value="Glyco_transf_25"/>
    <property type="match status" value="1"/>
</dbReference>
<sequence>MKVIVISLKRSIERRERIKEQLDQAGIEFSFLDAVDAEETNFPYSERRNDRLTRKRFGYKLVDSEVACFASHFKAWSAALELNEPLLVLEDNCDLSTEFFEYYQHLPEIAAGFDFLKLCATSPKKFKNIKEVDSKVKIIRYYRRTCGIMGYIISPKAAQSFIQNATQFIEPVDDYMEKPHKHGIFTYCLKPDLVTRAKIDSTIGSSRKNKQGITLVDKLYIESFRLYEQMKDFSMRAPD</sequence>
<organism evidence="3 5">
    <name type="scientific">Vibrio owensii</name>
    <dbReference type="NCBI Taxonomy" id="696485"/>
    <lineage>
        <taxon>Bacteria</taxon>
        <taxon>Pseudomonadati</taxon>
        <taxon>Pseudomonadota</taxon>
        <taxon>Gammaproteobacteria</taxon>
        <taxon>Vibrionales</taxon>
        <taxon>Vibrionaceae</taxon>
        <taxon>Vibrio</taxon>
    </lineage>
</organism>
<dbReference type="Pfam" id="PF01755">
    <property type="entry name" value="Glyco_transf_25"/>
    <property type="match status" value="1"/>
</dbReference>
<dbReference type="AlphaFoldDB" id="A0AAP9KBE9"/>
<gene>
    <name evidence="3" type="ORF">APZ19_15980</name>
    <name evidence="2" type="ORF">D0812_16300</name>
</gene>
<protein>
    <submittedName>
        <fullName evidence="2 3">Glycosyltransferase</fullName>
    </submittedName>
</protein>
<evidence type="ECO:0000313" key="2">
    <source>
        <dbReference type="EMBL" id="AYO15884.1"/>
    </source>
</evidence>
<feature type="domain" description="Glycosyl transferase family 25" evidence="1">
    <location>
        <begin position="2"/>
        <end position="176"/>
    </location>
</feature>
<dbReference type="Proteomes" id="UP000390336">
    <property type="component" value="Chromosome 1"/>
</dbReference>
<dbReference type="Proteomes" id="UP000272136">
    <property type="component" value="Chromosome 1"/>
</dbReference>
<evidence type="ECO:0000313" key="5">
    <source>
        <dbReference type="Proteomes" id="UP000390336"/>
    </source>
</evidence>
<reference evidence="2 4" key="2">
    <citation type="submission" date="2018-10" db="EMBL/GenBank/DDBJ databases">
        <title>Whole Genome of Vibrio owensii strain 170502, isolated from Acute Hepatopancreatic Necrosis Disease (AHPND) shrimp.</title>
        <authorList>
            <person name="Yan M."/>
            <person name="Wang X."/>
            <person name="Wang Y."/>
        </authorList>
    </citation>
    <scope>NUCLEOTIDE SEQUENCE [LARGE SCALE GENOMIC DNA]</scope>
    <source>
        <strain evidence="2 4">1700302</strain>
    </source>
</reference>
<reference evidence="3 5" key="1">
    <citation type="journal article" date="2015" name="Genome Announc.">
        <title>Draft Genome Sequence of Vibrio owensii Strain SH-14, Which Causes Shrimp Acute Hepatopancreatic Necrosis Disease.</title>
        <authorList>
            <person name="Liu L."/>
            <person name="Xiao J."/>
            <person name="Xia X."/>
            <person name="Pan Y."/>
            <person name="Yan S."/>
            <person name="Wang Y."/>
        </authorList>
    </citation>
    <scope>NUCLEOTIDE SEQUENCE [LARGE SCALE GENOMIC DNA]</scope>
    <source>
        <strain evidence="3 5">SH14</strain>
    </source>
</reference>
<proteinExistence type="predicted"/>